<reference evidence="3 5" key="2">
    <citation type="submission" date="2021-03" db="EMBL/GenBank/DDBJ databases">
        <title>Human Oral Microbial Genomes.</title>
        <authorList>
            <person name="Johnston C.D."/>
            <person name="Chen T."/>
            <person name="Dewhirst F.E."/>
        </authorList>
    </citation>
    <scope>NUCLEOTIDE SEQUENCE [LARGE SCALE GENOMIC DNA]</scope>
    <source>
        <strain evidence="3 5">W1435</strain>
    </source>
</reference>
<dbReference type="InterPro" id="IPR011055">
    <property type="entry name" value="Dup_hybrid_motif"/>
</dbReference>
<dbReference type="InterPro" id="IPR016047">
    <property type="entry name" value="M23ase_b-sheet_dom"/>
</dbReference>
<evidence type="ECO:0000313" key="4">
    <source>
        <dbReference type="Proteomes" id="UP000060345"/>
    </source>
</evidence>
<dbReference type="Pfam" id="PF01551">
    <property type="entry name" value="Peptidase_M23"/>
    <property type="match status" value="1"/>
</dbReference>
<accession>A0A0K1NJP3</accession>
<evidence type="ECO:0000313" key="3">
    <source>
        <dbReference type="EMBL" id="QUB86954.1"/>
    </source>
</evidence>
<keyword evidence="5" id="KW-1185">Reference proteome</keyword>
<gene>
    <name evidence="2" type="ORF">ADJ77_05860</name>
    <name evidence="3" type="ORF">J5A51_12935</name>
</gene>
<dbReference type="Gene3D" id="2.70.70.10">
    <property type="entry name" value="Glucose Permease (Domain IIA)"/>
    <property type="match status" value="1"/>
</dbReference>
<dbReference type="OrthoDB" id="7063106at2"/>
<dbReference type="EMBL" id="CP072370">
    <property type="protein sequence ID" value="QUB86954.1"/>
    <property type="molecule type" value="Genomic_DNA"/>
</dbReference>
<evidence type="ECO:0000313" key="2">
    <source>
        <dbReference type="EMBL" id="AKU69322.1"/>
    </source>
</evidence>
<organism evidence="2 4">
    <name type="scientific">Prevotella fusca JCM 17724</name>
    <dbReference type="NCBI Taxonomy" id="1236517"/>
    <lineage>
        <taxon>Bacteria</taxon>
        <taxon>Pseudomonadati</taxon>
        <taxon>Bacteroidota</taxon>
        <taxon>Bacteroidia</taxon>
        <taxon>Bacteroidales</taxon>
        <taxon>Prevotellaceae</taxon>
        <taxon>Prevotella</taxon>
    </lineage>
</organism>
<dbReference type="CDD" id="cd12797">
    <property type="entry name" value="M23_peptidase"/>
    <property type="match status" value="1"/>
</dbReference>
<evidence type="ECO:0000259" key="1">
    <source>
        <dbReference type="Pfam" id="PF01551"/>
    </source>
</evidence>
<dbReference type="PANTHER" id="PTHR21666:SF270">
    <property type="entry name" value="MUREIN HYDROLASE ACTIVATOR ENVC"/>
    <property type="match status" value="1"/>
</dbReference>
<dbReference type="RefSeq" id="WP_025079218.1">
    <property type="nucleotide sequence ID" value="NZ_BAKO01000061.1"/>
</dbReference>
<dbReference type="STRING" id="1236517.ADJ77_05860"/>
<dbReference type="AlphaFoldDB" id="A0A0K1NJP3"/>
<sequence length="201" mass="22551">MDYITIAAEGFIGTPRLKETPHVDFGDPLSYMQIRRNRASNLFGTVRNNNTKNHQGFDYYALEGTEVYAVANGEVVCIVDPPLGDYGKQIIIKIDNSNYYAFYAHLSQIYVKKRDPVEKGDTIGKTGITGNAKTFRGLDQHLHFECRTAAILGKGLDGRLSPNNIVLTKFYSQDPKSKMQSSLGVYKVDKNNKKTKMDCIL</sequence>
<dbReference type="PANTHER" id="PTHR21666">
    <property type="entry name" value="PEPTIDASE-RELATED"/>
    <property type="match status" value="1"/>
</dbReference>
<protein>
    <submittedName>
        <fullName evidence="3">M23 family metallopeptidase</fullName>
    </submittedName>
    <submittedName>
        <fullName evidence="2">Peptidase M23</fullName>
    </submittedName>
</protein>
<evidence type="ECO:0000313" key="5">
    <source>
        <dbReference type="Proteomes" id="UP000682005"/>
    </source>
</evidence>
<dbReference type="KEGG" id="pfus:ADJ77_05860"/>
<name>A0A0K1NJP3_9BACT</name>
<dbReference type="SUPFAM" id="SSF51261">
    <property type="entry name" value="Duplicated hybrid motif"/>
    <property type="match status" value="1"/>
</dbReference>
<dbReference type="InterPro" id="IPR050570">
    <property type="entry name" value="Cell_wall_metabolism_enzyme"/>
</dbReference>
<proteinExistence type="predicted"/>
<dbReference type="EMBL" id="CP012074">
    <property type="protein sequence ID" value="AKU69322.1"/>
    <property type="molecule type" value="Genomic_DNA"/>
</dbReference>
<reference evidence="2 4" key="1">
    <citation type="submission" date="2015-07" db="EMBL/GenBank/DDBJ databases">
        <authorList>
            <person name="Noorani M."/>
        </authorList>
    </citation>
    <scope>NUCLEOTIDE SEQUENCE [LARGE SCALE GENOMIC DNA]</scope>
    <source>
        <strain evidence="2 4">W1435</strain>
    </source>
</reference>
<dbReference type="Proteomes" id="UP000682005">
    <property type="component" value="Chromosome 1"/>
</dbReference>
<dbReference type="GO" id="GO:0004222">
    <property type="term" value="F:metalloendopeptidase activity"/>
    <property type="evidence" value="ECO:0007669"/>
    <property type="project" value="TreeGrafter"/>
</dbReference>
<feature type="domain" description="M23ase beta-sheet core" evidence="1">
    <location>
        <begin position="53"/>
        <end position="148"/>
    </location>
</feature>
<dbReference type="Proteomes" id="UP000060345">
    <property type="component" value="Chromosome 1"/>
</dbReference>